<reference evidence="5" key="2">
    <citation type="submission" date="2023-09" db="EMBL/GenBank/DDBJ databases">
        <title>Ecological and genomic based identification of the Bifidobacterium adolescentis prototype of the healthy human gut microbiota.</title>
        <authorList>
            <person name="Lugli G.A."/>
            <person name="Argentini C."/>
            <person name="Tarracchini C."/>
            <person name="Fontana F."/>
            <person name="Alessandri G."/>
            <person name="Mancabelli L."/>
            <person name="Milani C."/>
            <person name="Turroni F."/>
            <person name="Ventura M."/>
        </authorList>
    </citation>
    <scope>NUCLEOTIDE SEQUENCE</scope>
    <source>
        <strain evidence="5">703B</strain>
    </source>
</reference>
<dbReference type="InterPro" id="IPR036291">
    <property type="entry name" value="NAD(P)-bd_dom_sf"/>
</dbReference>
<name>A0AAF1A5B0_BIFAD</name>
<gene>
    <name evidence="5" type="ORF">B0703_07765</name>
</gene>
<dbReference type="GO" id="GO:0006571">
    <property type="term" value="P:tyrosine biosynthetic process"/>
    <property type="evidence" value="ECO:0007669"/>
    <property type="project" value="InterPro"/>
</dbReference>
<dbReference type="PANTHER" id="PTHR21363:SF0">
    <property type="entry name" value="PREPHENATE DEHYDROGENASE [NADP(+)]"/>
    <property type="match status" value="1"/>
</dbReference>
<dbReference type="GO" id="GO:0070403">
    <property type="term" value="F:NAD+ binding"/>
    <property type="evidence" value="ECO:0007669"/>
    <property type="project" value="InterPro"/>
</dbReference>
<dbReference type="GO" id="GO:0008977">
    <property type="term" value="F:prephenate dehydrogenase (NAD+) activity"/>
    <property type="evidence" value="ECO:0007669"/>
    <property type="project" value="InterPro"/>
</dbReference>
<dbReference type="PROSITE" id="PS51176">
    <property type="entry name" value="PDH_ADH"/>
    <property type="match status" value="1"/>
</dbReference>
<protein>
    <submittedName>
        <fullName evidence="5">Prephenate dehydrogenase/arogenate dehydrogenase family protein</fullName>
    </submittedName>
</protein>
<dbReference type="RefSeq" id="WP_080548139.1">
    <property type="nucleotide sequence ID" value="NZ_AP028457.1"/>
</dbReference>
<dbReference type="Gene3D" id="1.10.3660.10">
    <property type="entry name" value="6-phosphogluconate dehydrogenase C-terminal like domain"/>
    <property type="match status" value="1"/>
</dbReference>
<dbReference type="EMBL" id="CP133648">
    <property type="protein sequence ID" value="WNE84893.1"/>
    <property type="molecule type" value="Genomic_DNA"/>
</dbReference>
<evidence type="ECO:0000256" key="1">
    <source>
        <dbReference type="ARBA" id="ARBA00007964"/>
    </source>
</evidence>
<dbReference type="PANTHER" id="PTHR21363">
    <property type="entry name" value="PREPHENATE DEHYDROGENASE"/>
    <property type="match status" value="1"/>
</dbReference>
<dbReference type="InterPro" id="IPR050812">
    <property type="entry name" value="Preph/Arog_dehydrog"/>
</dbReference>
<dbReference type="SUPFAM" id="SSF48179">
    <property type="entry name" value="6-phosphogluconate dehydrogenase C-terminal domain-like"/>
    <property type="match status" value="1"/>
</dbReference>
<accession>A0AAF1A5B0</accession>
<dbReference type="Proteomes" id="UP000193179">
    <property type="component" value="Chromosome"/>
</dbReference>
<evidence type="ECO:0000256" key="3">
    <source>
        <dbReference type="SAM" id="MobiDB-lite"/>
    </source>
</evidence>
<sequence length="376" mass="41299">MDAAARRRTTRRQPPAGRLAERRNRQKGADVVKPRIAIVGLGLIGGSLARRLVNAGCEVTAWNHNDRPYATAEADGIICKPTLAALAETKPNVLVLCNPLKAMPEILGALKPLIDTETTTLTDVGSVKGMVRDQVKAIGLDGCYVGAHPMAGNELSGWEASDPTLYDDALWAITVDEHTEYRRFRAVADMIVNRCGNRLIVLDDATHDRCAALISHMPHVIATAMINELVANPNRNIAAALAAGSWRDMTRVALTDPNRTRAMVEEDAANVETLLRNMANRLTLVANVLHDMADTGVRPTEGDVKQMDRFFTQGQPFRDYKAASRQPEYAEHCATVELSIPENDWQRTLLESARRGEHIVRFDGERTAIAQARSVV</sequence>
<evidence type="ECO:0000313" key="5">
    <source>
        <dbReference type="EMBL" id="WNE84893.1"/>
    </source>
</evidence>
<dbReference type="InterPro" id="IPR046826">
    <property type="entry name" value="PDH_N"/>
</dbReference>
<feature type="region of interest" description="Disordered" evidence="3">
    <location>
        <begin position="1"/>
        <end position="27"/>
    </location>
</feature>
<dbReference type="InterPro" id="IPR008927">
    <property type="entry name" value="6-PGluconate_DH-like_C_sf"/>
</dbReference>
<comment type="similarity">
    <text evidence="1">Belongs to the prephenate/arogenate dehydrogenase family.</text>
</comment>
<dbReference type="Pfam" id="PF02153">
    <property type="entry name" value="PDH_N"/>
    <property type="match status" value="1"/>
</dbReference>
<evidence type="ECO:0000313" key="6">
    <source>
        <dbReference type="Proteomes" id="UP000193179"/>
    </source>
</evidence>
<organism evidence="5 6">
    <name type="scientific">Bifidobacterium adolescentis</name>
    <dbReference type="NCBI Taxonomy" id="1680"/>
    <lineage>
        <taxon>Bacteria</taxon>
        <taxon>Bacillati</taxon>
        <taxon>Actinomycetota</taxon>
        <taxon>Actinomycetes</taxon>
        <taxon>Bifidobacteriales</taxon>
        <taxon>Bifidobacteriaceae</taxon>
        <taxon>Bifidobacterium</taxon>
    </lineage>
</organism>
<dbReference type="InterPro" id="IPR046825">
    <property type="entry name" value="PDH_C"/>
</dbReference>
<feature type="compositionally biased region" description="Basic residues" evidence="3">
    <location>
        <begin position="1"/>
        <end position="11"/>
    </location>
</feature>
<dbReference type="InterPro" id="IPR003099">
    <property type="entry name" value="Prephen_DH"/>
</dbReference>
<evidence type="ECO:0000259" key="4">
    <source>
        <dbReference type="PROSITE" id="PS51176"/>
    </source>
</evidence>
<dbReference type="SUPFAM" id="SSF51735">
    <property type="entry name" value="NAD(P)-binding Rossmann-fold domains"/>
    <property type="match status" value="1"/>
</dbReference>
<proteinExistence type="inferred from homology"/>
<dbReference type="Gene3D" id="3.40.50.720">
    <property type="entry name" value="NAD(P)-binding Rossmann-like Domain"/>
    <property type="match status" value="1"/>
</dbReference>
<evidence type="ECO:0000256" key="2">
    <source>
        <dbReference type="ARBA" id="ARBA00023002"/>
    </source>
</evidence>
<reference evidence="5" key="1">
    <citation type="journal article" date="2016" name="Sci. Rep.">
        <title>Evaluation of genetic diversity among strains of the human gut commensal Bifidobacterium adolescentis.</title>
        <authorList>
            <person name="Duranti S."/>
            <person name="Milani C."/>
            <person name="Lugli G.A."/>
            <person name="Mancabelli L."/>
            <person name="Turroni F."/>
            <person name="Ferrario C."/>
            <person name="Mangifesta M."/>
            <person name="Viappiani A."/>
            <person name="Sanchez B."/>
            <person name="Margolles A."/>
            <person name="van Sinderen D."/>
            <person name="Ventura M."/>
        </authorList>
    </citation>
    <scope>NUCLEOTIDE SEQUENCE</scope>
    <source>
        <strain evidence="5">703B</strain>
    </source>
</reference>
<dbReference type="Pfam" id="PF20463">
    <property type="entry name" value="PDH_C"/>
    <property type="match status" value="1"/>
</dbReference>
<feature type="domain" description="Prephenate/arogenate dehydrogenase" evidence="4">
    <location>
        <begin position="34"/>
        <end position="329"/>
    </location>
</feature>
<dbReference type="GO" id="GO:0004665">
    <property type="term" value="F:prephenate dehydrogenase (NADP+) activity"/>
    <property type="evidence" value="ECO:0007669"/>
    <property type="project" value="InterPro"/>
</dbReference>
<keyword evidence="2" id="KW-0560">Oxidoreductase</keyword>
<dbReference type="AlphaFoldDB" id="A0AAF1A5B0"/>